<proteinExistence type="predicted"/>
<protein>
    <submittedName>
        <fullName evidence="2">Uncharacterized protein</fullName>
    </submittedName>
</protein>
<sequence>MTLERRGSVNELNRMDYSIILDFGDEPVRTVDEKLDILRFDYSWAEAVQAAEEEEERKNEVESMDQKLILEDGTRKFMIHEKRQKEIMEKVHKELMASLATRDQNLYKEAVAKIERLNEIKMRAFIKKHRNLFCYSIKQIHEKQKKEMEKVYKELMARLATRDQNLCKEAVAKIERLNEIKMLAFIETQKREKRQKEMEKVHKELMASIGRRDQNLYREAVAKIEKRNEIKLLAFLETQKHEKRQKEMEKVHKELMARLATRDQNSCKEAVAKIERHIEMKMLAFIEAQIQEKRQKEIMEKVLKELMRHNEMKMMVFIEKQKMARKGTLLHNIFVQLVKNIMRRRNPVMAKMMMNDLRQQNAKLAAVHEELSMVFKRMAEEKKTKDVTWTEMMKKTRKGILLHKIFVQLVKNTMRRRNPVVAKMMMNNLRRHNTILAAVHEELVTRVEEKDKMKKIRALILTEMMTRVEKKEKMKKIRANILTEVMLRFTRMAEAKKKRAFIWMEIMREIRNRHQLPRIQSGTLGYEKVLDHILEKPDEDEEFVPRKLFLFDVDYFNISPEHASEPDTNRDQNPIAVNKDDESLHCFAGDPAISSMDKDTANDQEKPRRRTLRDRVKKFFGIK</sequence>
<organism evidence="2 3">
    <name type="scientific">Magallana gigas</name>
    <name type="common">Pacific oyster</name>
    <name type="synonym">Crassostrea gigas</name>
    <dbReference type="NCBI Taxonomy" id="29159"/>
    <lineage>
        <taxon>Eukaryota</taxon>
        <taxon>Metazoa</taxon>
        <taxon>Spiralia</taxon>
        <taxon>Lophotrochozoa</taxon>
        <taxon>Mollusca</taxon>
        <taxon>Bivalvia</taxon>
        <taxon>Autobranchia</taxon>
        <taxon>Pteriomorphia</taxon>
        <taxon>Ostreida</taxon>
        <taxon>Ostreoidea</taxon>
        <taxon>Ostreidae</taxon>
        <taxon>Magallana</taxon>
    </lineage>
</organism>
<name>A0A8W8NA50_MAGGI</name>
<dbReference type="Proteomes" id="UP000005408">
    <property type="component" value="Unassembled WGS sequence"/>
</dbReference>
<feature type="region of interest" description="Disordered" evidence="1">
    <location>
        <begin position="562"/>
        <end position="581"/>
    </location>
</feature>
<accession>A0A8W8NA50</accession>
<evidence type="ECO:0000313" key="2">
    <source>
        <dbReference type="EnsemblMetazoa" id="G4981.1:cds"/>
    </source>
</evidence>
<reference evidence="2" key="1">
    <citation type="submission" date="2022-08" db="UniProtKB">
        <authorList>
            <consortium name="EnsemblMetazoa"/>
        </authorList>
    </citation>
    <scope>IDENTIFICATION</scope>
    <source>
        <strain evidence="2">05x7-T-G4-1.051#20</strain>
    </source>
</reference>
<dbReference type="EnsemblMetazoa" id="G4981.1">
    <property type="protein sequence ID" value="G4981.1:cds"/>
    <property type="gene ID" value="G4981"/>
</dbReference>
<evidence type="ECO:0000313" key="3">
    <source>
        <dbReference type="Proteomes" id="UP000005408"/>
    </source>
</evidence>
<evidence type="ECO:0000256" key="1">
    <source>
        <dbReference type="SAM" id="MobiDB-lite"/>
    </source>
</evidence>
<feature type="compositionally biased region" description="Basic and acidic residues" evidence="1">
    <location>
        <begin position="596"/>
        <end position="606"/>
    </location>
</feature>
<dbReference type="AlphaFoldDB" id="A0A8W8NA50"/>
<keyword evidence="3" id="KW-1185">Reference proteome</keyword>
<feature type="region of interest" description="Disordered" evidence="1">
    <location>
        <begin position="589"/>
        <end position="610"/>
    </location>
</feature>